<gene>
    <name evidence="3" type="ORF">SNAT2548_LOCUS12884</name>
</gene>
<feature type="transmembrane region" description="Helical" evidence="2">
    <location>
        <begin position="335"/>
        <end position="357"/>
    </location>
</feature>
<name>A0A812MA01_9DINO</name>
<evidence type="ECO:0000313" key="3">
    <source>
        <dbReference type="EMBL" id="CAE7254630.1"/>
    </source>
</evidence>
<feature type="transmembrane region" description="Helical" evidence="2">
    <location>
        <begin position="453"/>
        <end position="474"/>
    </location>
</feature>
<dbReference type="Proteomes" id="UP000604046">
    <property type="component" value="Unassembled WGS sequence"/>
</dbReference>
<keyword evidence="2" id="KW-0812">Transmembrane</keyword>
<feature type="transmembrane region" description="Helical" evidence="2">
    <location>
        <begin position="303"/>
        <end position="329"/>
    </location>
</feature>
<feature type="transmembrane region" description="Helical" evidence="2">
    <location>
        <begin position="52"/>
        <end position="69"/>
    </location>
</feature>
<accession>A0A812MA01</accession>
<sequence>MTSGLATSGRGAQVDQSFQRKHDRIDYKAQRQSLHRDDLNDLMSLTIGRMDMYNLVGALLLTFALQWITSSDIIAAPDVKYWPAWYSTVFVICCFSSVGYLLFSLWFAMQCSVTCQSLGTRLRINFARLSLPSNEDISRLKVPFFIPGGALEKMQNRIFEADGEADNGNATHKAQEFLQELRKEEQEADSTSSPASKLEPAARSVTFNHWRTDHGDKDDSDQDFEKHLRRWLYERGQWLSADAYARACMVVGMNQMLQALTYHVVATVWKVSALTSIACLLLAKALSLFMLQVDIGVRRYSCLGLSMVMLLEVLPPTYATMYLFIYVPGIQWPGWLQGVACLPVFFMHGIWMCYLSYQLSPTSGNRGQAVDVEDFLSDSDDTSSGSEVVDEDIVRQRFQMRRGFYGTEFLPHRLKANKLFNIIELEGHIPEDELRDAKAPAVDPMPGRVSVNFTWFLAVLWILSGIIHATGQIYGFDQAAIIDCSDDNCTTSGQSVPIWPHARPRPQAPARHHPLRRLRGSGPSPSSQIQCDWPAPASLFEVKALHCGRNSSHIFVHNGFATFESEIVSRRLGELRRQDWTI</sequence>
<organism evidence="3 4">
    <name type="scientific">Symbiodinium natans</name>
    <dbReference type="NCBI Taxonomy" id="878477"/>
    <lineage>
        <taxon>Eukaryota</taxon>
        <taxon>Sar</taxon>
        <taxon>Alveolata</taxon>
        <taxon>Dinophyceae</taxon>
        <taxon>Suessiales</taxon>
        <taxon>Symbiodiniaceae</taxon>
        <taxon>Symbiodinium</taxon>
    </lineage>
</organism>
<feature type="transmembrane region" description="Helical" evidence="2">
    <location>
        <begin position="84"/>
        <end position="108"/>
    </location>
</feature>
<dbReference type="EMBL" id="CAJNDS010001302">
    <property type="protein sequence ID" value="CAE7254630.1"/>
    <property type="molecule type" value="Genomic_DNA"/>
</dbReference>
<evidence type="ECO:0000256" key="2">
    <source>
        <dbReference type="SAM" id="Phobius"/>
    </source>
</evidence>
<evidence type="ECO:0000256" key="1">
    <source>
        <dbReference type="SAM" id="MobiDB-lite"/>
    </source>
</evidence>
<keyword evidence="2" id="KW-0472">Membrane</keyword>
<protein>
    <submittedName>
        <fullName evidence="3">Uncharacterized protein</fullName>
    </submittedName>
</protein>
<feature type="region of interest" description="Disordered" evidence="1">
    <location>
        <begin position="181"/>
        <end position="201"/>
    </location>
</feature>
<feature type="region of interest" description="Disordered" evidence="1">
    <location>
        <begin position="502"/>
        <end position="530"/>
    </location>
</feature>
<proteinExistence type="predicted"/>
<comment type="caution">
    <text evidence="3">The sequence shown here is derived from an EMBL/GenBank/DDBJ whole genome shotgun (WGS) entry which is preliminary data.</text>
</comment>
<dbReference type="OrthoDB" id="429778at2759"/>
<keyword evidence="2" id="KW-1133">Transmembrane helix</keyword>
<feature type="compositionally biased region" description="Basic residues" evidence="1">
    <location>
        <begin position="510"/>
        <end position="519"/>
    </location>
</feature>
<feature type="region of interest" description="Disordered" evidence="1">
    <location>
        <begin position="1"/>
        <end position="22"/>
    </location>
</feature>
<keyword evidence="4" id="KW-1185">Reference proteome</keyword>
<evidence type="ECO:0000313" key="4">
    <source>
        <dbReference type="Proteomes" id="UP000604046"/>
    </source>
</evidence>
<reference evidence="3" key="1">
    <citation type="submission" date="2021-02" db="EMBL/GenBank/DDBJ databases">
        <authorList>
            <person name="Dougan E. K."/>
            <person name="Rhodes N."/>
            <person name="Thang M."/>
            <person name="Chan C."/>
        </authorList>
    </citation>
    <scope>NUCLEOTIDE SEQUENCE</scope>
</reference>
<dbReference type="AlphaFoldDB" id="A0A812MA01"/>